<evidence type="ECO:0000313" key="1">
    <source>
        <dbReference type="EMBL" id="MEL7695379.1"/>
    </source>
</evidence>
<reference evidence="1 2" key="1">
    <citation type="submission" date="2024-04" db="EMBL/GenBank/DDBJ databases">
        <authorList>
            <person name="Suleimanova A.D."/>
            <person name="Pudova D.S."/>
            <person name="Shagimardanova E.I."/>
            <person name="Sharipova M.R."/>
        </authorList>
    </citation>
    <scope>NUCLEOTIDE SEQUENCE [LARGE SCALE GENOMIC DNA]</scope>
    <source>
        <strain evidence="1 2">3.1</strain>
    </source>
</reference>
<gene>
    <name evidence="1" type="ORF">AABB92_06835</name>
</gene>
<dbReference type="EMBL" id="JBCGBG010000001">
    <property type="protein sequence ID" value="MEL7695379.1"/>
    <property type="molecule type" value="Genomic_DNA"/>
</dbReference>
<evidence type="ECO:0000313" key="2">
    <source>
        <dbReference type="Proteomes" id="UP001468095"/>
    </source>
</evidence>
<protein>
    <recommendedName>
        <fullName evidence="3">Integrase</fullName>
    </recommendedName>
</protein>
<dbReference type="Proteomes" id="UP001468095">
    <property type="component" value="Unassembled WGS sequence"/>
</dbReference>
<evidence type="ECO:0008006" key="3">
    <source>
        <dbReference type="Google" id="ProtNLM"/>
    </source>
</evidence>
<organism evidence="1 2">
    <name type="scientific">Pantoea brenneri</name>
    <dbReference type="NCBI Taxonomy" id="472694"/>
    <lineage>
        <taxon>Bacteria</taxon>
        <taxon>Pseudomonadati</taxon>
        <taxon>Pseudomonadota</taxon>
        <taxon>Gammaproteobacteria</taxon>
        <taxon>Enterobacterales</taxon>
        <taxon>Erwiniaceae</taxon>
        <taxon>Pantoea</taxon>
    </lineage>
</organism>
<sequence length="113" mass="13498">MAKPVNKVKELKLLNGNVRFLSIFTSKHHYFYRLSCHAGHNTQVQSNSNVSGNQVDVKMIKRMIIIYVRVFTMRLTEREYVSLHKTRKLVANETKCKEREVLRQEWVKEKYQQ</sequence>
<proteinExistence type="predicted"/>
<name>A0ABU9MGU3_9GAMM</name>
<comment type="caution">
    <text evidence="1">The sequence shown here is derived from an EMBL/GenBank/DDBJ whole genome shotgun (WGS) entry which is preliminary data.</text>
</comment>
<keyword evidence="2" id="KW-1185">Reference proteome</keyword>
<dbReference type="RefSeq" id="WP_162531669.1">
    <property type="nucleotide sequence ID" value="NZ_JBCGBG010000001.1"/>
</dbReference>
<accession>A0ABU9MGU3</accession>